<accession>A0A846QVE1</accession>
<keyword evidence="1 3" id="KW-0238">DNA-binding</keyword>
<dbReference type="InterPro" id="IPR000551">
    <property type="entry name" value="MerR-type_HTH_dom"/>
</dbReference>
<dbReference type="EMBL" id="JAATJA010000003">
    <property type="protein sequence ID" value="NJB69084.1"/>
    <property type="molecule type" value="Genomic_DNA"/>
</dbReference>
<keyword evidence="4" id="KW-1185">Reference proteome</keyword>
<dbReference type="PANTHER" id="PTHR30204:SF90">
    <property type="entry name" value="HTH-TYPE TRANSCRIPTIONAL ACTIVATOR MTA"/>
    <property type="match status" value="1"/>
</dbReference>
<dbReference type="AlphaFoldDB" id="A0A846QVE1"/>
<proteinExistence type="predicted"/>
<keyword evidence="3" id="KW-0489">Methyltransferase</keyword>
<dbReference type="SUPFAM" id="SSF46955">
    <property type="entry name" value="Putative DNA-binding domain"/>
    <property type="match status" value="1"/>
</dbReference>
<dbReference type="SMART" id="SM00422">
    <property type="entry name" value="HTH_MERR"/>
    <property type="match status" value="1"/>
</dbReference>
<comment type="caution">
    <text evidence="3">The sequence shown here is derived from an EMBL/GenBank/DDBJ whole genome shotgun (WGS) entry which is preliminary data.</text>
</comment>
<keyword evidence="3" id="KW-0808">Transferase</keyword>
<dbReference type="Pfam" id="PF13649">
    <property type="entry name" value="Methyltransf_25"/>
    <property type="match status" value="1"/>
</dbReference>
<dbReference type="InterPro" id="IPR047057">
    <property type="entry name" value="MerR_fam"/>
</dbReference>
<evidence type="ECO:0000256" key="1">
    <source>
        <dbReference type="ARBA" id="ARBA00023125"/>
    </source>
</evidence>
<dbReference type="SUPFAM" id="SSF53335">
    <property type="entry name" value="S-adenosyl-L-methionine-dependent methyltransferases"/>
    <property type="match status" value="1"/>
</dbReference>
<dbReference type="RefSeq" id="WP_167942170.1">
    <property type="nucleotide sequence ID" value="NZ_JAATJA010000003.1"/>
</dbReference>
<sequence length="433" mass="49044">MGYTVGRLAGKFGLARSTLLYYERIGLLAPSERTAAGYRLYSAEDAARLSRICRFRDAGVPLREIADILVGSQSDLSVILETRLRALDQELERIRFQQEFIARLLRNREILEDASERDEETWQKAIRASGLTDESIRRWHEEFASADPEGHRAFLRALGYPVDENDLIQTLGKAPHHLRRINIMSERFMEIFMETLSPLTLQGPSGREHTLRALRMIPELPQRPRIADIGCGTGLAALILAQETDGVIEALDSHKPFLERLESAAAAKGLTERIKIIHGDMAALPFAPESLDVIWAEGSAFIIGFDRALEEWRPLLKDGGCLCISELAWLTDNPSREAAEYWQGVYPEMRTINALKQAIAERGYTVIGSFTLAESAWRDYYAPFPKRLAEQRLKYAGDEEALAVLDNFQAELDAFEKFREFYGYEFLVARKAD</sequence>
<dbReference type="InterPro" id="IPR041698">
    <property type="entry name" value="Methyltransf_25"/>
</dbReference>
<reference evidence="3 4" key="1">
    <citation type="submission" date="2020-03" db="EMBL/GenBank/DDBJ databases">
        <title>Genomic Encyclopedia of Type Strains, Phase IV (KMG-IV): sequencing the most valuable type-strain genomes for metagenomic binning, comparative biology and taxonomic classification.</title>
        <authorList>
            <person name="Goeker M."/>
        </authorList>
    </citation>
    <scope>NUCLEOTIDE SEQUENCE [LARGE SCALE GENOMIC DNA]</scope>
    <source>
        <strain evidence="3 4">DSM 24233</strain>
    </source>
</reference>
<dbReference type="GO" id="GO:0003677">
    <property type="term" value="F:DNA binding"/>
    <property type="evidence" value="ECO:0007669"/>
    <property type="project" value="UniProtKB-KW"/>
</dbReference>
<gene>
    <name evidence="3" type="ORF">GGQ74_002778</name>
</gene>
<protein>
    <submittedName>
        <fullName evidence="3">DNA-binding transcriptional MerR regulator/SAM-dependent methyltransferase</fullName>
    </submittedName>
</protein>
<evidence type="ECO:0000259" key="2">
    <source>
        <dbReference type="PROSITE" id="PS50937"/>
    </source>
</evidence>
<dbReference type="Proteomes" id="UP000580856">
    <property type="component" value="Unassembled WGS sequence"/>
</dbReference>
<dbReference type="PANTHER" id="PTHR30204">
    <property type="entry name" value="REDOX-CYCLING DRUG-SENSING TRANSCRIPTIONAL ACTIVATOR SOXR"/>
    <property type="match status" value="1"/>
</dbReference>
<dbReference type="GO" id="GO:0003700">
    <property type="term" value="F:DNA-binding transcription factor activity"/>
    <property type="evidence" value="ECO:0007669"/>
    <property type="project" value="InterPro"/>
</dbReference>
<dbReference type="Gene3D" id="3.40.50.150">
    <property type="entry name" value="Vaccinia Virus protein VP39"/>
    <property type="match status" value="1"/>
</dbReference>
<feature type="domain" description="HTH merR-type" evidence="2">
    <location>
        <begin position="1"/>
        <end position="71"/>
    </location>
</feature>
<evidence type="ECO:0000313" key="3">
    <source>
        <dbReference type="EMBL" id="NJB69084.1"/>
    </source>
</evidence>
<dbReference type="InterPro" id="IPR009061">
    <property type="entry name" value="DNA-bd_dom_put_sf"/>
</dbReference>
<name>A0A846QVE1_9BACT</name>
<dbReference type="Gene3D" id="1.10.1660.10">
    <property type="match status" value="1"/>
</dbReference>
<dbReference type="Pfam" id="PF13411">
    <property type="entry name" value="MerR_1"/>
    <property type="match status" value="1"/>
</dbReference>
<dbReference type="GO" id="GO:0032259">
    <property type="term" value="P:methylation"/>
    <property type="evidence" value="ECO:0007669"/>
    <property type="project" value="UniProtKB-KW"/>
</dbReference>
<evidence type="ECO:0000313" key="4">
    <source>
        <dbReference type="Proteomes" id="UP000580856"/>
    </source>
</evidence>
<dbReference type="CDD" id="cd02440">
    <property type="entry name" value="AdoMet_MTases"/>
    <property type="match status" value="1"/>
</dbReference>
<dbReference type="InterPro" id="IPR029063">
    <property type="entry name" value="SAM-dependent_MTases_sf"/>
</dbReference>
<dbReference type="PROSITE" id="PS50937">
    <property type="entry name" value="HTH_MERR_2"/>
    <property type="match status" value="1"/>
</dbReference>
<dbReference type="GO" id="GO:0008168">
    <property type="term" value="F:methyltransferase activity"/>
    <property type="evidence" value="ECO:0007669"/>
    <property type="project" value="UniProtKB-KW"/>
</dbReference>
<organism evidence="3 4">
    <name type="scientific">Desulfobaculum xiamenense</name>
    <dbReference type="NCBI Taxonomy" id="995050"/>
    <lineage>
        <taxon>Bacteria</taxon>
        <taxon>Pseudomonadati</taxon>
        <taxon>Thermodesulfobacteriota</taxon>
        <taxon>Desulfovibrionia</taxon>
        <taxon>Desulfovibrionales</taxon>
        <taxon>Desulfovibrionaceae</taxon>
        <taxon>Desulfobaculum</taxon>
    </lineage>
</organism>